<dbReference type="Pfam" id="PF08528">
    <property type="entry name" value="Whi5"/>
    <property type="match status" value="1"/>
</dbReference>
<dbReference type="GO" id="GO:0005737">
    <property type="term" value="C:cytoplasm"/>
    <property type="evidence" value="ECO:0007669"/>
    <property type="project" value="UniProtKB-SubCell"/>
</dbReference>
<evidence type="ECO:0000256" key="7">
    <source>
        <dbReference type="ARBA" id="ARBA00023163"/>
    </source>
</evidence>
<keyword evidence="4" id="KW-0963">Cytoplasm</keyword>
<keyword evidence="5" id="KW-0678">Repressor</keyword>
<feature type="compositionally biased region" description="Polar residues" evidence="9">
    <location>
        <begin position="77"/>
        <end position="106"/>
    </location>
</feature>
<sequence>MVATASAAAASLANEEKKRKQTMERAKATHLSRQLQMRLQYAKLKVEHGWTKQTLNEVENLYFHHSHVRGPRPVPTNEPTLILSDTPSPRQSSLSYRSNISRTSTLVDLDLPTDNEVETTPDPMQASSVNSSFTPPPPPAVAPLQPSPFPPDSTLSRPRTQSPPSRSPVPTGKTQTKPWPSPTLTPKRQPAKLLSAPDIYGKGQQAGPALTYDSFWSKHTSVPHYRSLGSLSSRGSVSDVMNDVG</sequence>
<evidence type="ECO:0000256" key="4">
    <source>
        <dbReference type="ARBA" id="ARBA00022490"/>
    </source>
</evidence>
<feature type="compositionally biased region" description="Polar residues" evidence="9">
    <location>
        <begin position="172"/>
        <end position="186"/>
    </location>
</feature>
<feature type="compositionally biased region" description="Basic and acidic residues" evidence="9">
    <location>
        <begin position="14"/>
        <end position="27"/>
    </location>
</feature>
<keyword evidence="7" id="KW-0804">Transcription</keyword>
<comment type="caution">
    <text evidence="10">The sequence shown here is derived from an EMBL/GenBank/DDBJ whole genome shotgun (WGS) entry which is preliminary data.</text>
</comment>
<keyword evidence="11" id="KW-1185">Reference proteome</keyword>
<accession>A0AA39MXI0</accession>
<feature type="compositionally biased region" description="Low complexity" evidence="9">
    <location>
        <begin position="1"/>
        <end position="13"/>
    </location>
</feature>
<evidence type="ECO:0000256" key="2">
    <source>
        <dbReference type="ARBA" id="ARBA00004496"/>
    </source>
</evidence>
<dbReference type="Proteomes" id="UP001175211">
    <property type="component" value="Unassembled WGS sequence"/>
</dbReference>
<dbReference type="InterPro" id="IPR013734">
    <property type="entry name" value="TF_Nrm1/Whi5"/>
</dbReference>
<feature type="region of interest" description="Disordered" evidence="9">
    <location>
        <begin position="225"/>
        <end position="245"/>
    </location>
</feature>
<evidence type="ECO:0000313" key="10">
    <source>
        <dbReference type="EMBL" id="KAK0450287.1"/>
    </source>
</evidence>
<dbReference type="RefSeq" id="XP_060327158.1">
    <property type="nucleotide sequence ID" value="XM_060480325.1"/>
</dbReference>
<evidence type="ECO:0000256" key="6">
    <source>
        <dbReference type="ARBA" id="ARBA00023015"/>
    </source>
</evidence>
<protein>
    <submittedName>
        <fullName evidence="10">Uncharacterized protein</fullName>
    </submittedName>
</protein>
<comment type="subcellular location">
    <subcellularLocation>
        <location evidence="2">Cytoplasm</location>
    </subcellularLocation>
    <subcellularLocation>
        <location evidence="1">Nucleus</location>
    </subcellularLocation>
</comment>
<dbReference type="EMBL" id="JAUEPS010000036">
    <property type="protein sequence ID" value="KAK0450287.1"/>
    <property type="molecule type" value="Genomic_DNA"/>
</dbReference>
<feature type="compositionally biased region" description="Pro residues" evidence="9">
    <location>
        <begin position="134"/>
        <end position="151"/>
    </location>
</feature>
<proteinExistence type="inferred from homology"/>
<gene>
    <name evidence="10" type="ORF">EV420DRAFT_1750387</name>
</gene>
<keyword evidence="6" id="KW-0805">Transcription regulation</keyword>
<name>A0AA39MXI0_ARMTA</name>
<feature type="compositionally biased region" description="Low complexity" evidence="9">
    <location>
        <begin position="153"/>
        <end position="171"/>
    </location>
</feature>
<feature type="region of interest" description="Disordered" evidence="9">
    <location>
        <begin position="67"/>
        <end position="209"/>
    </location>
</feature>
<evidence type="ECO:0000256" key="9">
    <source>
        <dbReference type="SAM" id="MobiDB-lite"/>
    </source>
</evidence>
<reference evidence="10" key="1">
    <citation type="submission" date="2023-06" db="EMBL/GenBank/DDBJ databases">
        <authorList>
            <consortium name="Lawrence Berkeley National Laboratory"/>
            <person name="Ahrendt S."/>
            <person name="Sahu N."/>
            <person name="Indic B."/>
            <person name="Wong-Bajracharya J."/>
            <person name="Merenyi Z."/>
            <person name="Ke H.-M."/>
            <person name="Monk M."/>
            <person name="Kocsube S."/>
            <person name="Drula E."/>
            <person name="Lipzen A."/>
            <person name="Balint B."/>
            <person name="Henrissat B."/>
            <person name="Andreopoulos B."/>
            <person name="Martin F.M."/>
            <person name="Harder C.B."/>
            <person name="Rigling D."/>
            <person name="Ford K.L."/>
            <person name="Foster G.D."/>
            <person name="Pangilinan J."/>
            <person name="Papanicolaou A."/>
            <person name="Barry K."/>
            <person name="LaButti K."/>
            <person name="Viragh M."/>
            <person name="Koriabine M."/>
            <person name="Yan M."/>
            <person name="Riley R."/>
            <person name="Champramary S."/>
            <person name="Plett K.L."/>
            <person name="Tsai I.J."/>
            <person name="Slot J."/>
            <person name="Sipos G."/>
            <person name="Plett J."/>
            <person name="Nagy L.G."/>
            <person name="Grigoriev I.V."/>
        </authorList>
    </citation>
    <scope>NUCLEOTIDE SEQUENCE</scope>
    <source>
        <strain evidence="10">CCBAS 213</strain>
    </source>
</reference>
<keyword evidence="8" id="KW-0539">Nucleus</keyword>
<evidence type="ECO:0000256" key="8">
    <source>
        <dbReference type="ARBA" id="ARBA00023242"/>
    </source>
</evidence>
<feature type="region of interest" description="Disordered" evidence="9">
    <location>
        <begin position="1"/>
        <end position="29"/>
    </location>
</feature>
<feature type="compositionally biased region" description="Low complexity" evidence="9">
    <location>
        <begin position="226"/>
        <end position="236"/>
    </location>
</feature>
<organism evidence="10 11">
    <name type="scientific">Armillaria tabescens</name>
    <name type="common">Ringless honey mushroom</name>
    <name type="synonym">Agaricus tabescens</name>
    <dbReference type="NCBI Taxonomy" id="1929756"/>
    <lineage>
        <taxon>Eukaryota</taxon>
        <taxon>Fungi</taxon>
        <taxon>Dikarya</taxon>
        <taxon>Basidiomycota</taxon>
        <taxon>Agaricomycotina</taxon>
        <taxon>Agaricomycetes</taxon>
        <taxon>Agaricomycetidae</taxon>
        <taxon>Agaricales</taxon>
        <taxon>Marasmiineae</taxon>
        <taxon>Physalacriaceae</taxon>
        <taxon>Desarmillaria</taxon>
    </lineage>
</organism>
<evidence type="ECO:0000313" key="11">
    <source>
        <dbReference type="Proteomes" id="UP001175211"/>
    </source>
</evidence>
<evidence type="ECO:0000256" key="1">
    <source>
        <dbReference type="ARBA" id="ARBA00004123"/>
    </source>
</evidence>
<dbReference type="GeneID" id="85363873"/>
<evidence type="ECO:0000256" key="5">
    <source>
        <dbReference type="ARBA" id="ARBA00022491"/>
    </source>
</evidence>
<comment type="similarity">
    <text evidence="3">Belongs to the WHI5/NRM1 family.</text>
</comment>
<dbReference type="AlphaFoldDB" id="A0AA39MXI0"/>
<evidence type="ECO:0000256" key="3">
    <source>
        <dbReference type="ARBA" id="ARBA00006922"/>
    </source>
</evidence>
<dbReference type="GO" id="GO:0005634">
    <property type="term" value="C:nucleus"/>
    <property type="evidence" value="ECO:0007669"/>
    <property type="project" value="UniProtKB-SubCell"/>
</dbReference>